<sequence length="258" mass="29346">MTDYQPSALAKEMIRYLDCPCKVFAPMADDDPLLAAYEEARQEGLREGFTPVLVKVDDTLMECLVMNADEENEPDFALSAVRAYRARLLSEALPDGKDCLQEWEMQRREEAEDDGFPWDDVLGERTGGEPNDRFSAYWNYETSLTDEVILAMIPTDKAWQVFAWLPMGNWNDCPDTPELMAVAKRWQEAFGAVPACISHDELEFLLPAPVSDPNAAQKLALEQYAFCPDRVEQCEEDGSVGKLADSLTKSTVWYFWWD</sequence>
<feature type="domain" description="DUF4253" evidence="1">
    <location>
        <begin position="150"/>
        <end position="258"/>
    </location>
</feature>
<dbReference type="EMBL" id="JBBMFD010000019">
    <property type="protein sequence ID" value="MEQ2441224.1"/>
    <property type="molecule type" value="Genomic_DNA"/>
</dbReference>
<comment type="caution">
    <text evidence="2">The sequence shown here is derived from an EMBL/GenBank/DDBJ whole genome shotgun (WGS) entry which is preliminary data.</text>
</comment>
<reference evidence="2 3" key="1">
    <citation type="submission" date="2024-03" db="EMBL/GenBank/DDBJ databases">
        <title>Human intestinal bacterial collection.</title>
        <authorList>
            <person name="Pauvert C."/>
            <person name="Hitch T.C.A."/>
            <person name="Clavel T."/>
        </authorList>
    </citation>
    <scope>NUCLEOTIDE SEQUENCE [LARGE SCALE GENOMIC DNA]</scope>
    <source>
        <strain evidence="2 3">CLA-JM-H44</strain>
    </source>
</reference>
<dbReference type="Pfam" id="PF14062">
    <property type="entry name" value="DUF4253"/>
    <property type="match status" value="1"/>
</dbReference>
<dbReference type="RefSeq" id="WP_349220188.1">
    <property type="nucleotide sequence ID" value="NZ_JBBMFD010000019.1"/>
</dbReference>
<dbReference type="Proteomes" id="UP001489509">
    <property type="component" value="Unassembled WGS sequence"/>
</dbReference>
<name>A0ABV1E2Z1_9FIRM</name>
<organism evidence="2 3">
    <name type="scientific">Solibaculum intestinale</name>
    <dbReference type="NCBI Taxonomy" id="3133165"/>
    <lineage>
        <taxon>Bacteria</taxon>
        <taxon>Bacillati</taxon>
        <taxon>Bacillota</taxon>
        <taxon>Clostridia</taxon>
        <taxon>Eubacteriales</taxon>
        <taxon>Oscillospiraceae</taxon>
        <taxon>Solibaculum</taxon>
    </lineage>
</organism>
<dbReference type="InterPro" id="IPR025349">
    <property type="entry name" value="DUF4253"/>
</dbReference>
<evidence type="ECO:0000313" key="3">
    <source>
        <dbReference type="Proteomes" id="UP001489509"/>
    </source>
</evidence>
<proteinExistence type="predicted"/>
<accession>A0ABV1E2Z1</accession>
<evidence type="ECO:0000259" key="1">
    <source>
        <dbReference type="Pfam" id="PF14062"/>
    </source>
</evidence>
<evidence type="ECO:0000313" key="2">
    <source>
        <dbReference type="EMBL" id="MEQ2441224.1"/>
    </source>
</evidence>
<keyword evidence="3" id="KW-1185">Reference proteome</keyword>
<gene>
    <name evidence="2" type="ORF">WMO26_10345</name>
</gene>
<protein>
    <submittedName>
        <fullName evidence="2">DUF4253 domain-containing protein</fullName>
    </submittedName>
</protein>